<dbReference type="InterPro" id="IPR012349">
    <property type="entry name" value="Split_barrel_FMN-bd"/>
</dbReference>
<dbReference type="PRINTS" id="PR00410">
    <property type="entry name" value="PHEHYDRXLASE"/>
</dbReference>
<dbReference type="CDD" id="cd06184">
    <property type="entry name" value="flavohem_like_fad_nad_binding"/>
    <property type="match status" value="1"/>
</dbReference>
<feature type="domain" description="FAD-binding FR-type" evidence="2">
    <location>
        <begin position="308"/>
        <end position="411"/>
    </location>
</feature>
<dbReference type="InterPro" id="IPR001433">
    <property type="entry name" value="OxRdtase_FAD/NAD-bd"/>
</dbReference>
<dbReference type="Gene3D" id="2.30.110.10">
    <property type="entry name" value="Electron Transport, Fmn-binding Protein, Chain A"/>
    <property type="match status" value="1"/>
</dbReference>
<dbReference type="PROSITE" id="PS51384">
    <property type="entry name" value="FAD_FR"/>
    <property type="match status" value="1"/>
</dbReference>
<dbReference type="Pfam" id="PF00175">
    <property type="entry name" value="NAD_binding_1"/>
    <property type="match status" value="1"/>
</dbReference>
<dbReference type="InterPro" id="IPR017927">
    <property type="entry name" value="FAD-bd_FR_type"/>
</dbReference>
<evidence type="ECO:0000259" key="1">
    <source>
        <dbReference type="PROSITE" id="PS51085"/>
    </source>
</evidence>
<dbReference type="InterPro" id="IPR039261">
    <property type="entry name" value="FNR_nucleotide-bd"/>
</dbReference>
<dbReference type="SUPFAM" id="SSF50475">
    <property type="entry name" value="FMN-binding split barrel"/>
    <property type="match status" value="1"/>
</dbReference>
<dbReference type="Gene3D" id="2.40.30.10">
    <property type="entry name" value="Translation factors"/>
    <property type="match status" value="1"/>
</dbReference>
<dbReference type="PANTHER" id="PTHR42815:SF2">
    <property type="entry name" value="FAD-BINDING, PUTATIVE (AFU_ORTHOLOGUE AFUA_6G07600)-RELATED"/>
    <property type="match status" value="1"/>
</dbReference>
<dbReference type="InterPro" id="IPR006058">
    <property type="entry name" value="2Fe2S_fd_BS"/>
</dbReference>
<gene>
    <name evidence="3" type="ORF">AWB70_04236</name>
</gene>
<dbReference type="InterPro" id="IPR017938">
    <property type="entry name" value="Riboflavin_synthase-like_b-brl"/>
</dbReference>
<evidence type="ECO:0000259" key="2">
    <source>
        <dbReference type="PROSITE" id="PS51384"/>
    </source>
</evidence>
<dbReference type="Gene3D" id="3.10.20.30">
    <property type="match status" value="1"/>
</dbReference>
<reference evidence="4" key="1">
    <citation type="submission" date="2016-01" db="EMBL/GenBank/DDBJ databases">
        <authorList>
            <person name="Peeters C."/>
        </authorList>
    </citation>
    <scope>NUCLEOTIDE SEQUENCE [LARGE SCALE GENOMIC DNA]</scope>
</reference>
<organism evidence="3 4">
    <name type="scientific">Caballeronia cordobensis</name>
    <name type="common">Burkholderia cordobensis</name>
    <dbReference type="NCBI Taxonomy" id="1353886"/>
    <lineage>
        <taxon>Bacteria</taxon>
        <taxon>Pseudomonadati</taxon>
        <taxon>Pseudomonadota</taxon>
        <taxon>Betaproteobacteria</taxon>
        <taxon>Burkholderiales</taxon>
        <taxon>Burkholderiaceae</taxon>
        <taxon>Caballeronia</taxon>
    </lineage>
</organism>
<dbReference type="InterPro" id="IPR008333">
    <property type="entry name" value="Cbr1-like_FAD-bd_dom"/>
</dbReference>
<dbReference type="CDD" id="cd00207">
    <property type="entry name" value="fer2"/>
    <property type="match status" value="1"/>
</dbReference>
<name>A0A158I549_CABCO</name>
<dbReference type="AlphaFoldDB" id="A0A158I549"/>
<sequence>MQKMDSVGRRFVRDHMPEQHRSFFSQLPFIVVGAVANDGDVWASYGCGRPGFMRSPTDRILSIDAAFDPNDPAAGGIGDGAALGLLGIELHTRRRNRLNGVIRQRAARAFDLEVVQSFGNCPQYIQLRDFEFVRDPDVFSETAPIEYDRIDDRAHEMISSADTLFVASYQGDGDARQVDVSHRGGKAGFVRIGDDGVLTIPDFAGNLFFATLGNFLVNPRAGLLFTDFETGDVLQMAGDAEVDLESPEIAAFQGAERLWRFKPRRVIHRRGALPLRWKFQTSGWSPNSLMTGSWDDAASRLRASDLARSWRPFRVAKIVDESAVIRSFHLEPIDGAGLIPHLAGQHLPIRVSIVSDGTPIPRNYTLSSAPSDGFYRISVKREGSVSSYLHDTLRNGDVIEARAPAGQFTVDALERRPAVLLAAGVGVTPMLAMLRHIVYEGLRKRGIRKTWFIHSARSIKDRAFSEEISRLVASADGAVKVVRALSDPSDAREGEDFDVAGRVDMNLLRATLPFDDYDFYLCGPAGFMRSIYDGLRDLNVADARIHVEAFGPSGVKRRTDATLSVSLRAPADKPTPVAFVRTGKEARWQPDSGSLLELAEARGLAPDYGCRSGSCGSCRTRIVEGAVAYTASPEFKVPEDEALICCAVPAHPSSGGGDRLLLDV</sequence>
<dbReference type="PROSITE" id="PS00197">
    <property type="entry name" value="2FE2S_FER_1"/>
    <property type="match status" value="1"/>
</dbReference>
<dbReference type="Pfam" id="PF00111">
    <property type="entry name" value="Fer2"/>
    <property type="match status" value="1"/>
</dbReference>
<feature type="domain" description="2Fe-2S ferredoxin-type" evidence="1">
    <location>
        <begin position="575"/>
        <end position="664"/>
    </location>
</feature>
<dbReference type="PANTHER" id="PTHR42815">
    <property type="entry name" value="FAD-BINDING, PUTATIVE (AFU_ORTHOLOGUE AFUA_6G07600)-RELATED"/>
    <property type="match status" value="1"/>
</dbReference>
<dbReference type="InterPro" id="IPR012675">
    <property type="entry name" value="Beta-grasp_dom_sf"/>
</dbReference>
<keyword evidence="4" id="KW-1185">Reference proteome</keyword>
<proteinExistence type="predicted"/>
<dbReference type="SUPFAM" id="SSF54292">
    <property type="entry name" value="2Fe-2S ferredoxin-like"/>
    <property type="match status" value="1"/>
</dbReference>
<dbReference type="GO" id="GO:0051537">
    <property type="term" value="F:2 iron, 2 sulfur cluster binding"/>
    <property type="evidence" value="ECO:0007669"/>
    <property type="project" value="InterPro"/>
</dbReference>
<evidence type="ECO:0000313" key="3">
    <source>
        <dbReference type="EMBL" id="SAL51718.1"/>
    </source>
</evidence>
<dbReference type="SUPFAM" id="SSF52343">
    <property type="entry name" value="Ferredoxin reductase-like, C-terminal NADP-linked domain"/>
    <property type="match status" value="1"/>
</dbReference>
<dbReference type="InterPro" id="IPR036010">
    <property type="entry name" value="2Fe-2S_ferredoxin-like_sf"/>
</dbReference>
<dbReference type="EMBL" id="FCNY02000010">
    <property type="protein sequence ID" value="SAL51718.1"/>
    <property type="molecule type" value="Genomic_DNA"/>
</dbReference>
<evidence type="ECO:0000313" key="4">
    <source>
        <dbReference type="Proteomes" id="UP000054740"/>
    </source>
</evidence>
<dbReference type="PROSITE" id="PS51085">
    <property type="entry name" value="2FE2S_FER_2"/>
    <property type="match status" value="1"/>
</dbReference>
<dbReference type="Proteomes" id="UP000054740">
    <property type="component" value="Unassembled WGS sequence"/>
</dbReference>
<dbReference type="Pfam" id="PF00970">
    <property type="entry name" value="FAD_binding_6"/>
    <property type="match status" value="1"/>
</dbReference>
<dbReference type="InterPro" id="IPR001041">
    <property type="entry name" value="2Fe-2S_ferredoxin-type"/>
</dbReference>
<dbReference type="GO" id="GO:0016491">
    <property type="term" value="F:oxidoreductase activity"/>
    <property type="evidence" value="ECO:0007669"/>
    <property type="project" value="InterPro"/>
</dbReference>
<protein>
    <submittedName>
        <fullName evidence="3">Pyridoxamine 5'-phosphate oxidase-like FMN-binding protein</fullName>
    </submittedName>
</protein>
<dbReference type="SUPFAM" id="SSF63380">
    <property type="entry name" value="Riboflavin synthase domain-like"/>
    <property type="match status" value="1"/>
</dbReference>
<accession>A0A158I549</accession>
<dbReference type="Gene3D" id="3.40.50.80">
    <property type="entry name" value="Nucleotide-binding domain of ferredoxin-NADP reductase (FNR) module"/>
    <property type="match status" value="1"/>
</dbReference>